<dbReference type="Proteomes" id="UP000503464">
    <property type="component" value="Chromosome"/>
</dbReference>
<reference evidence="3" key="1">
    <citation type="submission" date="2020-03" db="EMBL/GenBank/DDBJ databases">
        <title>Genome sequences of seven Enterobacteriaceae strains isolated from Canadian wastewater treatment facilities.</title>
        <authorList>
            <person name="Huang H."/>
            <person name="Chmara J.T."/>
            <person name="Duceppe M.-O."/>
        </authorList>
    </citation>
    <scope>NUCLEOTIDE SEQUENCE [LARGE SCALE GENOMIC DNA]</scope>
    <source>
        <strain evidence="3">Biosolid 3</strain>
    </source>
</reference>
<accession>A0AAE7JUA8</accession>
<evidence type="ECO:0000313" key="2">
    <source>
        <dbReference type="EMBL" id="QKJ59724.1"/>
    </source>
</evidence>
<dbReference type="AlphaFoldDB" id="A0AAE7JUA8"/>
<protein>
    <recommendedName>
        <fullName evidence="4">Holin</fullName>
    </recommendedName>
</protein>
<name>A0AAE7JUA8_SERFO</name>
<evidence type="ECO:0000313" key="3">
    <source>
        <dbReference type="Proteomes" id="UP000503464"/>
    </source>
</evidence>
<organism evidence="2 3">
    <name type="scientific">Serratia fonticola</name>
    <dbReference type="NCBI Taxonomy" id="47917"/>
    <lineage>
        <taxon>Bacteria</taxon>
        <taxon>Pseudomonadati</taxon>
        <taxon>Pseudomonadota</taxon>
        <taxon>Gammaproteobacteria</taxon>
        <taxon>Enterobacterales</taxon>
        <taxon>Yersiniaceae</taxon>
        <taxon>Serratia</taxon>
    </lineage>
</organism>
<gene>
    <name evidence="2" type="ORF">G9399_17140</name>
</gene>
<evidence type="ECO:0000256" key="1">
    <source>
        <dbReference type="SAM" id="Phobius"/>
    </source>
</evidence>
<evidence type="ECO:0008006" key="4">
    <source>
        <dbReference type="Google" id="ProtNLM"/>
    </source>
</evidence>
<keyword evidence="1" id="KW-1133">Transmembrane helix</keyword>
<keyword evidence="1" id="KW-0472">Membrane</keyword>
<keyword evidence="1" id="KW-0812">Transmembrane</keyword>
<feature type="transmembrane region" description="Helical" evidence="1">
    <location>
        <begin position="48"/>
        <end position="69"/>
    </location>
</feature>
<feature type="transmembrane region" description="Helical" evidence="1">
    <location>
        <begin position="21"/>
        <end position="42"/>
    </location>
</feature>
<dbReference type="EMBL" id="CP054160">
    <property type="protein sequence ID" value="QKJ59724.1"/>
    <property type="molecule type" value="Genomic_DNA"/>
</dbReference>
<dbReference type="RefSeq" id="WP_065685350.1">
    <property type="nucleotide sequence ID" value="NZ_CP054160.3"/>
</dbReference>
<proteinExistence type="predicted"/>
<sequence length="90" mass="10061">MENTTQVSNELQQKISQLTKLMTWLLIGGVATLGMALLKFFTGEFDPIYHSIEAALGLYCLATWVKSYYGRQKLLQQLRAAETASDSARS</sequence>